<evidence type="ECO:0000256" key="2">
    <source>
        <dbReference type="ARBA" id="ARBA00007935"/>
    </source>
</evidence>
<protein>
    <submittedName>
        <fullName evidence="9">Vitamin B12 ABC transporter, permease component BtuC</fullName>
    </submittedName>
</protein>
<keyword evidence="5 8" id="KW-0812">Transmembrane</keyword>
<evidence type="ECO:0000256" key="1">
    <source>
        <dbReference type="ARBA" id="ARBA00004651"/>
    </source>
</evidence>
<keyword evidence="4" id="KW-1003">Cell membrane</keyword>
<dbReference type="InterPro" id="IPR037294">
    <property type="entry name" value="ABC_BtuC-like"/>
</dbReference>
<feature type="transmembrane region" description="Helical" evidence="8">
    <location>
        <begin position="156"/>
        <end position="178"/>
    </location>
</feature>
<evidence type="ECO:0000256" key="5">
    <source>
        <dbReference type="ARBA" id="ARBA00022692"/>
    </source>
</evidence>
<keyword evidence="10" id="KW-1185">Reference proteome</keyword>
<proteinExistence type="inferred from homology"/>
<sequence length="258" mass="25628">MTGDRASRAGGRPSNRLVLVGCVVVLLLAIVVGASFGTDPVSLVTAVLDSSSRDHDIVFAVRLPRVLLGALAGAGLSIVGVALQGLLRNPLAEPYVLGVSGGAAFGATLAILGGLTGATMLGASLVPVAALLGGLAATALVHAFAAASSGARSTSFLLAGIVVNSIASAAITFVKTLIAPAKAQELLFWLMGFLDVPSQASLVALAVYVALGSAVLLLDAARLNVLSLGDDAASISASACARWSSARSSRARSSLARS</sequence>
<dbReference type="PANTHER" id="PTHR30472">
    <property type="entry name" value="FERRIC ENTEROBACTIN TRANSPORT SYSTEM PERMEASE PROTEIN"/>
    <property type="match status" value="1"/>
</dbReference>
<feature type="transmembrane region" description="Helical" evidence="8">
    <location>
        <begin position="198"/>
        <end position="218"/>
    </location>
</feature>
<feature type="transmembrane region" description="Helical" evidence="8">
    <location>
        <begin position="95"/>
        <end position="115"/>
    </location>
</feature>
<keyword evidence="7 8" id="KW-0472">Membrane</keyword>
<accession>A0A0K1PW01</accession>
<dbReference type="Gene3D" id="1.10.3470.10">
    <property type="entry name" value="ABC transporter involved in vitamin B12 uptake, BtuC"/>
    <property type="match status" value="1"/>
</dbReference>
<dbReference type="InterPro" id="IPR000522">
    <property type="entry name" value="ABC_transptr_permease_BtuC"/>
</dbReference>
<evidence type="ECO:0000256" key="8">
    <source>
        <dbReference type="SAM" id="Phobius"/>
    </source>
</evidence>
<reference evidence="9 10" key="1">
    <citation type="submission" date="2015-08" db="EMBL/GenBank/DDBJ databases">
        <authorList>
            <person name="Babu N.S."/>
            <person name="Beckwith C.J."/>
            <person name="Beseler K.G."/>
            <person name="Brison A."/>
            <person name="Carone J.V."/>
            <person name="Caskin T.P."/>
            <person name="Diamond M."/>
            <person name="Durham M.E."/>
            <person name="Foxe J.M."/>
            <person name="Go M."/>
            <person name="Henderson B.A."/>
            <person name="Jones I.B."/>
            <person name="McGettigan J.A."/>
            <person name="Micheletti S.J."/>
            <person name="Nasrallah M.E."/>
            <person name="Ortiz D."/>
            <person name="Piller C.R."/>
            <person name="Privatt S.R."/>
            <person name="Schneider S.L."/>
            <person name="Sharp S."/>
            <person name="Smith T.C."/>
            <person name="Stanton J.D."/>
            <person name="Ullery H.E."/>
            <person name="Wilson R.J."/>
            <person name="Serrano M.G."/>
            <person name="Buck G."/>
            <person name="Lee V."/>
            <person name="Wang Y."/>
            <person name="Carvalho R."/>
            <person name="Voegtly L."/>
            <person name="Shi R."/>
            <person name="Duckworth R."/>
            <person name="Johnson A."/>
            <person name="Loviza R."/>
            <person name="Walstead R."/>
            <person name="Shah Z."/>
            <person name="Kiflezghi M."/>
            <person name="Wade K."/>
            <person name="Ball S.L."/>
            <person name="Bradley K.W."/>
            <person name="Asai D.J."/>
            <person name="Bowman C.A."/>
            <person name="Russell D.A."/>
            <person name="Pope W.H."/>
            <person name="Jacobs-Sera D."/>
            <person name="Hendrix R.W."/>
            <person name="Hatfull G.F."/>
        </authorList>
    </citation>
    <scope>NUCLEOTIDE SEQUENCE [LARGE SCALE GENOMIC DNA]</scope>
    <source>
        <strain evidence="9 10">DSM 27648</strain>
    </source>
</reference>
<gene>
    <name evidence="9" type="ORF">AKJ09_03968</name>
</gene>
<dbReference type="GO" id="GO:0005886">
    <property type="term" value="C:plasma membrane"/>
    <property type="evidence" value="ECO:0007669"/>
    <property type="project" value="UniProtKB-SubCell"/>
</dbReference>
<evidence type="ECO:0000256" key="4">
    <source>
        <dbReference type="ARBA" id="ARBA00022475"/>
    </source>
</evidence>
<name>A0A0K1PW01_9BACT</name>
<evidence type="ECO:0000256" key="6">
    <source>
        <dbReference type="ARBA" id="ARBA00022989"/>
    </source>
</evidence>
<organism evidence="9 10">
    <name type="scientific">Labilithrix luteola</name>
    <dbReference type="NCBI Taxonomy" id="1391654"/>
    <lineage>
        <taxon>Bacteria</taxon>
        <taxon>Pseudomonadati</taxon>
        <taxon>Myxococcota</taxon>
        <taxon>Polyangia</taxon>
        <taxon>Polyangiales</taxon>
        <taxon>Labilitrichaceae</taxon>
        <taxon>Labilithrix</taxon>
    </lineage>
</organism>
<dbReference type="AlphaFoldDB" id="A0A0K1PW01"/>
<comment type="subcellular location">
    <subcellularLocation>
        <location evidence="1">Cell membrane</location>
        <topology evidence="1">Multi-pass membrane protein</topology>
    </subcellularLocation>
</comment>
<evidence type="ECO:0000313" key="9">
    <source>
        <dbReference type="EMBL" id="AKU97304.1"/>
    </source>
</evidence>
<keyword evidence="6 8" id="KW-1133">Transmembrane helix</keyword>
<evidence type="ECO:0000313" key="10">
    <source>
        <dbReference type="Proteomes" id="UP000064967"/>
    </source>
</evidence>
<dbReference type="GO" id="GO:0022857">
    <property type="term" value="F:transmembrane transporter activity"/>
    <property type="evidence" value="ECO:0007669"/>
    <property type="project" value="InterPro"/>
</dbReference>
<dbReference type="SUPFAM" id="SSF81345">
    <property type="entry name" value="ABC transporter involved in vitamin B12 uptake, BtuC"/>
    <property type="match status" value="1"/>
</dbReference>
<dbReference type="EMBL" id="CP012333">
    <property type="protein sequence ID" value="AKU97304.1"/>
    <property type="molecule type" value="Genomic_DNA"/>
</dbReference>
<dbReference type="PATRIC" id="fig|1391654.3.peg.4024"/>
<dbReference type="PANTHER" id="PTHR30472:SF25">
    <property type="entry name" value="ABC TRANSPORTER PERMEASE PROTEIN MJ0876-RELATED"/>
    <property type="match status" value="1"/>
</dbReference>
<dbReference type="STRING" id="1391654.AKJ09_03968"/>
<keyword evidence="3" id="KW-0813">Transport</keyword>
<evidence type="ECO:0000256" key="3">
    <source>
        <dbReference type="ARBA" id="ARBA00022448"/>
    </source>
</evidence>
<feature type="transmembrane region" description="Helical" evidence="8">
    <location>
        <begin position="57"/>
        <end position="83"/>
    </location>
</feature>
<evidence type="ECO:0000256" key="7">
    <source>
        <dbReference type="ARBA" id="ARBA00023136"/>
    </source>
</evidence>
<comment type="similarity">
    <text evidence="2">Belongs to the binding-protein-dependent transport system permease family. FecCD subfamily.</text>
</comment>
<dbReference type="Pfam" id="PF01032">
    <property type="entry name" value="FecCD"/>
    <property type="match status" value="1"/>
</dbReference>
<dbReference type="KEGG" id="llu:AKJ09_03968"/>
<dbReference type="Proteomes" id="UP000064967">
    <property type="component" value="Chromosome"/>
</dbReference>
<feature type="transmembrane region" description="Helical" evidence="8">
    <location>
        <begin position="121"/>
        <end position="144"/>
    </location>
</feature>